<protein>
    <submittedName>
        <fullName evidence="2">C-type cytochrome biogenesis protein CcmI</fullName>
    </submittedName>
</protein>
<dbReference type="NCBIfam" id="TIGR03142">
    <property type="entry name" value="cytochro_ccmI"/>
    <property type="match status" value="1"/>
</dbReference>
<dbReference type="Gene3D" id="1.25.40.10">
    <property type="entry name" value="Tetratricopeptide repeat domain"/>
    <property type="match status" value="1"/>
</dbReference>
<sequence>MLFWVVCSVMTLVVAAIVVTPLLRPGQPVSDGTDIEIYRAQLAEIDRDVARALLAPEEAETARAEVARRLLAASKTVAAPQLAGRSRGLSIALVGCIGLIAVGTYWQIGAPGYGDLPLADRLATSAAIRADRPDQIALEAAAPPVPPVDVPDEYREAVAQLRIIAPTRPDDLQAWELLVIHETELRNFASAARAQAQVIQIKGAPAEIADQALQLDLMVSASGGLISPEAEALARQMLATDPAHPTARFYLGVLFDQTDRPDLAYRFWREMAETGDPETFHVARARAMIESAAFRAGIDYTLPTARGPSLQDIETAQDMTPQDRETMIGNMVAGLADRLANEGGTAADWARLIRAYGVLGDRDNAQMVWTEAKDVFGAREEAIAILTEAAQAAGLLE</sequence>
<dbReference type="KEGG" id="yrh:AABB31_12850"/>
<organism evidence="2 3">
    <name type="scientific">Yoonia rhodophyticola</name>
    <dbReference type="NCBI Taxonomy" id="3137370"/>
    <lineage>
        <taxon>Bacteria</taxon>
        <taxon>Pseudomonadati</taxon>
        <taxon>Pseudomonadota</taxon>
        <taxon>Alphaproteobacteria</taxon>
        <taxon>Rhodobacterales</taxon>
        <taxon>Paracoccaceae</taxon>
        <taxon>Yoonia</taxon>
    </lineage>
</organism>
<dbReference type="InterPro" id="IPR011990">
    <property type="entry name" value="TPR-like_helical_dom_sf"/>
</dbReference>
<dbReference type="SUPFAM" id="SSF48452">
    <property type="entry name" value="TPR-like"/>
    <property type="match status" value="1"/>
</dbReference>
<evidence type="ECO:0000313" key="2">
    <source>
        <dbReference type="EMBL" id="WZU65979.1"/>
    </source>
</evidence>
<reference evidence="3" key="1">
    <citation type="submission" date="2024-04" db="EMBL/GenBank/DDBJ databases">
        <title>Phylogenomic analyses of a clade within the roseobacter group suggest taxonomic reassignments of species of the genera Aestuariivita, Citreicella, Loktanella, Nautella, Pelagibaca, Ruegeria, Thalassobius, Thiobacimonas and Tropicibacter, and the proposal o.</title>
        <authorList>
            <person name="Jeon C.O."/>
        </authorList>
    </citation>
    <scope>NUCLEOTIDE SEQUENCE [LARGE SCALE GENOMIC DNA]</scope>
    <source>
        <strain evidence="3">SS1-5</strain>
    </source>
</reference>
<dbReference type="RefSeq" id="WP_342075308.1">
    <property type="nucleotide sequence ID" value="NZ_CP151767.2"/>
</dbReference>
<dbReference type="EMBL" id="CP151767">
    <property type="protein sequence ID" value="WZU65979.1"/>
    <property type="molecule type" value="Genomic_DNA"/>
</dbReference>
<proteinExistence type="predicted"/>
<keyword evidence="3" id="KW-1185">Reference proteome</keyword>
<keyword evidence="1" id="KW-0201">Cytochrome c-type biogenesis</keyword>
<evidence type="ECO:0000256" key="1">
    <source>
        <dbReference type="ARBA" id="ARBA00022748"/>
    </source>
</evidence>
<dbReference type="InterPro" id="IPR017560">
    <property type="entry name" value="Cyt_c_biogenesis_CcmI"/>
</dbReference>
<reference evidence="2 3" key="2">
    <citation type="submission" date="2024-08" db="EMBL/GenBank/DDBJ databases">
        <title>Phylogenomic analyses of a clade within the roseobacter group suggest taxonomic reassignments of species of the genera Aestuariivita, Citreicella, Loktanella, Nautella, Pelagibaca, Ruegeria, Thalassobius, Thiobacimonas and Tropicibacter, and the proposal o.</title>
        <authorList>
            <person name="Jeon C.O."/>
        </authorList>
    </citation>
    <scope>NUCLEOTIDE SEQUENCE [LARGE SCALE GENOMIC DNA]</scope>
    <source>
        <strain evidence="2 3">SS1-5</strain>
    </source>
</reference>
<name>A0AAN0M716_9RHOB</name>
<dbReference type="GO" id="GO:0017004">
    <property type="term" value="P:cytochrome complex assembly"/>
    <property type="evidence" value="ECO:0007669"/>
    <property type="project" value="UniProtKB-KW"/>
</dbReference>
<evidence type="ECO:0000313" key="3">
    <source>
        <dbReference type="Proteomes" id="UP001470809"/>
    </source>
</evidence>
<dbReference type="AlphaFoldDB" id="A0AAN0M716"/>
<gene>
    <name evidence="2" type="primary">ccmI</name>
    <name evidence="2" type="ORF">AABB31_12850</name>
</gene>
<accession>A0AAN0M716</accession>
<dbReference type="Proteomes" id="UP001470809">
    <property type="component" value="Chromosome"/>
</dbReference>